<dbReference type="PIRSF" id="PIRSF000097">
    <property type="entry name" value="AKR"/>
    <property type="match status" value="1"/>
</dbReference>
<feature type="site" description="Lowers pKa of active site Tyr" evidence="3">
    <location>
        <position position="74"/>
    </location>
</feature>
<dbReference type="AlphaFoldDB" id="A0A2H0KCP5"/>
<dbReference type="PROSITE" id="PS00062">
    <property type="entry name" value="ALDOKETO_REDUCTASE_2"/>
    <property type="match status" value="1"/>
</dbReference>
<dbReference type="EMBL" id="PCVG01000014">
    <property type="protein sequence ID" value="PIQ69040.1"/>
    <property type="molecule type" value="Genomic_DNA"/>
</dbReference>
<evidence type="ECO:0000256" key="1">
    <source>
        <dbReference type="PIRSR" id="PIRSR000097-1"/>
    </source>
</evidence>
<feature type="active site" description="Proton donor" evidence="1">
    <location>
        <position position="48"/>
    </location>
</feature>
<name>A0A2H0KCP5_9BACT</name>
<dbReference type="GO" id="GO:0016491">
    <property type="term" value="F:oxidoreductase activity"/>
    <property type="evidence" value="ECO:0007669"/>
    <property type="project" value="InterPro"/>
</dbReference>
<dbReference type="Gene3D" id="3.20.20.100">
    <property type="entry name" value="NADP-dependent oxidoreductase domain"/>
    <property type="match status" value="1"/>
</dbReference>
<dbReference type="PANTHER" id="PTHR43638">
    <property type="entry name" value="OXIDOREDUCTASE, ALDO/KETO REDUCTASE FAMILY PROTEIN"/>
    <property type="match status" value="1"/>
</dbReference>
<dbReference type="InterPro" id="IPR036812">
    <property type="entry name" value="NAD(P)_OxRdtase_dom_sf"/>
</dbReference>
<dbReference type="PANTHER" id="PTHR43638:SF3">
    <property type="entry name" value="ALDEHYDE REDUCTASE"/>
    <property type="match status" value="1"/>
</dbReference>
<accession>A0A2H0KCP5</accession>
<feature type="domain" description="NADP-dependent oxidoreductase" evidence="4">
    <location>
        <begin position="7"/>
        <end position="260"/>
    </location>
</feature>
<dbReference type="InterPro" id="IPR018170">
    <property type="entry name" value="Aldo/ket_reductase_CS"/>
</dbReference>
<proteinExistence type="predicted"/>
<dbReference type="InterPro" id="IPR023210">
    <property type="entry name" value="NADP_OxRdtase_dom"/>
</dbReference>
<evidence type="ECO:0000256" key="2">
    <source>
        <dbReference type="PIRSR" id="PIRSR000097-2"/>
    </source>
</evidence>
<dbReference type="CDD" id="cd19072">
    <property type="entry name" value="AKR_AKR3F1-like"/>
    <property type="match status" value="1"/>
</dbReference>
<gene>
    <name evidence="5" type="ORF">COV91_00940</name>
</gene>
<evidence type="ECO:0000313" key="6">
    <source>
        <dbReference type="Proteomes" id="UP000229342"/>
    </source>
</evidence>
<protein>
    <submittedName>
        <fullName evidence="5">Aldo/keto reductase</fullName>
    </submittedName>
</protein>
<comment type="caution">
    <text evidence="5">The sequence shown here is derived from an EMBL/GenBank/DDBJ whole genome shotgun (WGS) entry which is preliminary data.</text>
</comment>
<evidence type="ECO:0000256" key="3">
    <source>
        <dbReference type="PIRSR" id="PIRSR000097-3"/>
    </source>
</evidence>
<dbReference type="PRINTS" id="PR00069">
    <property type="entry name" value="ALDKETRDTASE"/>
</dbReference>
<dbReference type="InterPro" id="IPR020471">
    <property type="entry name" value="AKR"/>
</dbReference>
<dbReference type="SUPFAM" id="SSF51430">
    <property type="entry name" value="NAD(P)-linked oxidoreductase"/>
    <property type="match status" value="1"/>
</dbReference>
<sequence length="264" mass="29928">MELPLFGMGTWGMGGKYEKDPTNVEESVDVLTYGFDLGVKLVDVAELYGEGLSEEIVGRAIKGRRREDIYIISKVWKDNLRQSDVRKAVEGSLKRLGTDYIDLYLVHSPNPEIPLRETMEAMEGLVEDGLVKRIGVSNFSVPLVEEARSYLKDTTLYANQIEYNFSVRSPEKDVLPFSKKEGMHIIAHRPFSKGKFFTESMEVFRLLSQKYQKTPAQIVLNWIMEKGITVIPKAGSKEHLKENFGSIGWSLSPEDVKLLDTSPF</sequence>
<dbReference type="Pfam" id="PF00248">
    <property type="entry name" value="Aldo_ket_red"/>
    <property type="match status" value="1"/>
</dbReference>
<evidence type="ECO:0000259" key="4">
    <source>
        <dbReference type="Pfam" id="PF00248"/>
    </source>
</evidence>
<evidence type="ECO:0000313" key="5">
    <source>
        <dbReference type="EMBL" id="PIQ69040.1"/>
    </source>
</evidence>
<feature type="binding site" evidence="2">
    <location>
        <position position="107"/>
    </location>
    <ligand>
        <name>substrate</name>
    </ligand>
</feature>
<organism evidence="5 6">
    <name type="scientific">Candidatus Taylorbacteria bacterium CG11_big_fil_rev_8_21_14_0_20_46_11</name>
    <dbReference type="NCBI Taxonomy" id="1975025"/>
    <lineage>
        <taxon>Bacteria</taxon>
        <taxon>Candidatus Tayloriibacteriota</taxon>
    </lineage>
</organism>
<reference evidence="5 6" key="1">
    <citation type="submission" date="2017-09" db="EMBL/GenBank/DDBJ databases">
        <title>Depth-based differentiation of microbial function through sediment-hosted aquifers and enrichment of novel symbionts in the deep terrestrial subsurface.</title>
        <authorList>
            <person name="Probst A.J."/>
            <person name="Ladd B."/>
            <person name="Jarett J.K."/>
            <person name="Geller-Mcgrath D.E."/>
            <person name="Sieber C.M."/>
            <person name="Emerson J.B."/>
            <person name="Anantharaman K."/>
            <person name="Thomas B.C."/>
            <person name="Malmstrom R."/>
            <person name="Stieglmeier M."/>
            <person name="Klingl A."/>
            <person name="Woyke T."/>
            <person name="Ryan C.M."/>
            <person name="Banfield J.F."/>
        </authorList>
    </citation>
    <scope>NUCLEOTIDE SEQUENCE [LARGE SCALE GENOMIC DNA]</scope>
    <source>
        <strain evidence="5">CG11_big_fil_rev_8_21_14_0_20_46_11</strain>
    </source>
</reference>
<dbReference type="Proteomes" id="UP000229342">
    <property type="component" value="Unassembled WGS sequence"/>
</dbReference>